<comment type="caution">
    <text evidence="1">The sequence shown here is derived from an EMBL/GenBank/DDBJ whole genome shotgun (WGS) entry which is preliminary data.</text>
</comment>
<reference evidence="1 2" key="1">
    <citation type="journal article" date="2017" name="Antonie Van Leeuwenhoek">
        <title>Rhizobium rhizosphaerae sp. nov., a novel species isolated from rice rhizosphere.</title>
        <authorList>
            <person name="Zhao J.J."/>
            <person name="Zhang J."/>
            <person name="Zhang R.J."/>
            <person name="Zhang C.W."/>
            <person name="Yin H.Q."/>
            <person name="Zhang X.X."/>
        </authorList>
    </citation>
    <scope>NUCLEOTIDE SEQUENCE [LARGE SCALE GENOMIC DNA]</scope>
    <source>
        <strain evidence="1 2">S18K6</strain>
    </source>
</reference>
<dbReference type="Proteomes" id="UP000006320">
    <property type="component" value="Unassembled WGS sequence"/>
</dbReference>
<gene>
    <name evidence="1" type="ORF">GCHA_4332</name>
</gene>
<evidence type="ECO:0000313" key="2">
    <source>
        <dbReference type="Proteomes" id="UP000006320"/>
    </source>
</evidence>
<name>A0AAV3V6U9_9ALTE</name>
<proteinExistence type="predicted"/>
<accession>A0AAV3V6U9</accession>
<dbReference type="AlphaFoldDB" id="A0AAV3V6U9"/>
<organism evidence="1 2">
    <name type="scientific">Paraglaciecola chathamensis S18K6</name>
    <dbReference type="NCBI Taxonomy" id="1127672"/>
    <lineage>
        <taxon>Bacteria</taxon>
        <taxon>Pseudomonadati</taxon>
        <taxon>Pseudomonadota</taxon>
        <taxon>Gammaproteobacteria</taxon>
        <taxon>Alteromonadales</taxon>
        <taxon>Alteromonadaceae</taxon>
        <taxon>Paraglaciecola</taxon>
    </lineage>
</organism>
<protein>
    <submittedName>
        <fullName evidence="1">Uncharacterized protein</fullName>
    </submittedName>
</protein>
<sequence>MAFLQLTQLEGTSIFPKKLADTPTGLSHSLHLIEAKEANP</sequence>
<evidence type="ECO:0000313" key="1">
    <source>
        <dbReference type="EMBL" id="GAC12250.1"/>
    </source>
</evidence>
<dbReference type="EMBL" id="BAEM01000056">
    <property type="protein sequence ID" value="GAC12250.1"/>
    <property type="molecule type" value="Genomic_DNA"/>
</dbReference>